<keyword evidence="2" id="KW-1185">Reference proteome</keyword>
<sequence>MLMMILRSTRSQILRLARFFIPCGQHGMKQDGEVCHGKSVYPLCKVRGRLTKDSGRLSKDRVLDPLSSASSDEASSSSTNSAILIFLLAFLLKRWRGVDVSNVLVRLAETDVFDGGFGVDAGVWVPCVGAYDIVVAVGSSCARGCV</sequence>
<accession>A0ABR2FQF9</accession>
<evidence type="ECO:0000313" key="1">
    <source>
        <dbReference type="EMBL" id="KAK8584316.1"/>
    </source>
</evidence>
<reference evidence="1 2" key="1">
    <citation type="journal article" date="2024" name="G3 (Bethesda)">
        <title>Genome assembly of Hibiscus sabdariffa L. provides insights into metabolisms of medicinal natural products.</title>
        <authorList>
            <person name="Kim T."/>
        </authorList>
    </citation>
    <scope>NUCLEOTIDE SEQUENCE [LARGE SCALE GENOMIC DNA]</scope>
    <source>
        <strain evidence="1">TK-2024</strain>
        <tissue evidence="1">Old leaves</tissue>
    </source>
</reference>
<gene>
    <name evidence="1" type="ORF">V6N12_068561</name>
</gene>
<dbReference type="Proteomes" id="UP001472677">
    <property type="component" value="Unassembled WGS sequence"/>
</dbReference>
<evidence type="ECO:0000313" key="2">
    <source>
        <dbReference type="Proteomes" id="UP001472677"/>
    </source>
</evidence>
<comment type="caution">
    <text evidence="1">The sequence shown here is derived from an EMBL/GenBank/DDBJ whole genome shotgun (WGS) entry which is preliminary data.</text>
</comment>
<organism evidence="1 2">
    <name type="scientific">Hibiscus sabdariffa</name>
    <name type="common">roselle</name>
    <dbReference type="NCBI Taxonomy" id="183260"/>
    <lineage>
        <taxon>Eukaryota</taxon>
        <taxon>Viridiplantae</taxon>
        <taxon>Streptophyta</taxon>
        <taxon>Embryophyta</taxon>
        <taxon>Tracheophyta</taxon>
        <taxon>Spermatophyta</taxon>
        <taxon>Magnoliopsida</taxon>
        <taxon>eudicotyledons</taxon>
        <taxon>Gunneridae</taxon>
        <taxon>Pentapetalae</taxon>
        <taxon>rosids</taxon>
        <taxon>malvids</taxon>
        <taxon>Malvales</taxon>
        <taxon>Malvaceae</taxon>
        <taxon>Malvoideae</taxon>
        <taxon>Hibiscus</taxon>
    </lineage>
</organism>
<protein>
    <submittedName>
        <fullName evidence="1">Uncharacterized protein</fullName>
    </submittedName>
</protein>
<dbReference type="EMBL" id="JBBPBM010000005">
    <property type="protein sequence ID" value="KAK8584316.1"/>
    <property type="molecule type" value="Genomic_DNA"/>
</dbReference>
<proteinExistence type="predicted"/>
<name>A0ABR2FQF9_9ROSI</name>